<dbReference type="RefSeq" id="WP_011479759.1">
    <property type="nucleotide sequence ID" value="NC_007947.1"/>
</dbReference>
<organism evidence="2 3">
    <name type="scientific">Methylobacillus flagellatus (strain ATCC 51484 / DSM 6875 / VKM B-1610 / KT)</name>
    <dbReference type="NCBI Taxonomy" id="265072"/>
    <lineage>
        <taxon>Bacteria</taxon>
        <taxon>Pseudomonadati</taxon>
        <taxon>Pseudomonadota</taxon>
        <taxon>Betaproteobacteria</taxon>
        <taxon>Nitrosomonadales</taxon>
        <taxon>Methylophilaceae</taxon>
        <taxon>Methylobacillus</taxon>
    </lineage>
</organism>
<dbReference type="EMBL" id="CP000284">
    <property type="protein sequence ID" value="ABE49805.1"/>
    <property type="molecule type" value="Genomic_DNA"/>
</dbReference>
<dbReference type="InterPro" id="IPR011944">
    <property type="entry name" value="Steroid_delta5-4_isomerase"/>
</dbReference>
<sequence>MADDGLEAHESLIKAIVSRWDQGWADFDAALASRDYAEDADWINAFGVFKHGRKEIFQYLRNIYHSPQVTSRRSTSSISSIRFIRPDIAVVTSYRETAGQKTASGAEYPLRKTRDLRVLAFEHGLWKIASHLVADEKAALP</sequence>
<dbReference type="Gene3D" id="3.10.450.50">
    <property type="match status" value="1"/>
</dbReference>
<dbReference type="InterPro" id="IPR027843">
    <property type="entry name" value="DUF4440"/>
</dbReference>
<gene>
    <name evidence="2" type="ordered locus">Mfla_1537</name>
</gene>
<name>Q1H132_METFK</name>
<dbReference type="AlphaFoldDB" id="Q1H132"/>
<evidence type="ECO:0000313" key="3">
    <source>
        <dbReference type="Proteomes" id="UP000002440"/>
    </source>
</evidence>
<dbReference type="NCBIfam" id="TIGR02246">
    <property type="entry name" value="SgcJ/EcaC family oxidoreductase"/>
    <property type="match status" value="1"/>
</dbReference>
<dbReference type="Pfam" id="PF14534">
    <property type="entry name" value="DUF4440"/>
    <property type="match status" value="1"/>
</dbReference>
<feature type="domain" description="DUF4440" evidence="1">
    <location>
        <begin position="13"/>
        <end position="128"/>
    </location>
</feature>
<reference evidence="2 3" key="1">
    <citation type="submission" date="2006-03" db="EMBL/GenBank/DDBJ databases">
        <title>Complete sequence of Methylobacillus flagellatus KT.</title>
        <authorList>
            <consortium name="US DOE Joint Genome Institute"/>
            <person name="Copeland A."/>
            <person name="Lucas S."/>
            <person name="Lapidus A."/>
            <person name="Barry K."/>
            <person name="Detter J.C."/>
            <person name="Glavina del Rio T."/>
            <person name="Hammon N."/>
            <person name="Israni S."/>
            <person name="Dalin E."/>
            <person name="Tice H."/>
            <person name="Pitluck S."/>
            <person name="Brettin T."/>
            <person name="Bruce D."/>
            <person name="Han C."/>
            <person name="Tapia R."/>
            <person name="Saunders E."/>
            <person name="Gilna P."/>
            <person name="Schmutz J."/>
            <person name="Larimer F."/>
            <person name="Land M."/>
            <person name="Kyrpides N."/>
            <person name="Anderson I."/>
            <person name="Richardson P."/>
        </authorList>
    </citation>
    <scope>NUCLEOTIDE SEQUENCE [LARGE SCALE GENOMIC DNA]</scope>
    <source>
        <strain evidence="3">KT / ATCC 51484 / DSM 6875</strain>
    </source>
</reference>
<proteinExistence type="predicted"/>
<dbReference type="HOGENOM" id="CLU_1813085_0_0_4"/>
<keyword evidence="3" id="KW-1185">Reference proteome</keyword>
<dbReference type="Proteomes" id="UP000002440">
    <property type="component" value="Chromosome"/>
</dbReference>
<dbReference type="KEGG" id="mfa:Mfla_1537"/>
<evidence type="ECO:0000259" key="1">
    <source>
        <dbReference type="Pfam" id="PF14534"/>
    </source>
</evidence>
<dbReference type="OrthoDB" id="674363at2"/>
<dbReference type="SUPFAM" id="SSF54427">
    <property type="entry name" value="NTF2-like"/>
    <property type="match status" value="1"/>
</dbReference>
<dbReference type="eggNOG" id="COG3558">
    <property type="taxonomic scope" value="Bacteria"/>
</dbReference>
<accession>Q1H132</accession>
<dbReference type="InterPro" id="IPR032710">
    <property type="entry name" value="NTF2-like_dom_sf"/>
</dbReference>
<evidence type="ECO:0000313" key="2">
    <source>
        <dbReference type="EMBL" id="ABE49805.1"/>
    </source>
</evidence>
<dbReference type="STRING" id="265072.Mfla_1537"/>
<protein>
    <recommendedName>
        <fullName evidence="1">DUF4440 domain-containing protein</fullName>
    </recommendedName>
</protein>